<evidence type="ECO:0000313" key="3">
    <source>
        <dbReference type="EMBL" id="PMD43000.1"/>
    </source>
</evidence>
<feature type="domain" description="Multiple myeloma tumor-associated protein 2-like N-terminal" evidence="2">
    <location>
        <begin position="11"/>
        <end position="95"/>
    </location>
</feature>
<protein>
    <recommendedName>
        <fullName evidence="2">Multiple myeloma tumor-associated protein 2-like N-terminal domain-containing protein</fullName>
    </recommendedName>
</protein>
<feature type="region of interest" description="Disordered" evidence="1">
    <location>
        <begin position="55"/>
        <end position="78"/>
    </location>
</feature>
<dbReference type="EMBL" id="KZ613942">
    <property type="protein sequence ID" value="PMD43000.1"/>
    <property type="molecule type" value="Genomic_DNA"/>
</dbReference>
<accession>A0A2J6RWV3</accession>
<evidence type="ECO:0000259" key="2">
    <source>
        <dbReference type="Pfam" id="PF10159"/>
    </source>
</evidence>
<dbReference type="OrthoDB" id="5390672at2759"/>
<organism evidence="3 4">
    <name type="scientific">Hyaloscypha variabilis (strain UAMH 11265 / GT02V1 / F)</name>
    <name type="common">Meliniomyces variabilis</name>
    <dbReference type="NCBI Taxonomy" id="1149755"/>
    <lineage>
        <taxon>Eukaryota</taxon>
        <taxon>Fungi</taxon>
        <taxon>Dikarya</taxon>
        <taxon>Ascomycota</taxon>
        <taxon>Pezizomycotina</taxon>
        <taxon>Leotiomycetes</taxon>
        <taxon>Helotiales</taxon>
        <taxon>Hyaloscyphaceae</taxon>
        <taxon>Hyaloscypha</taxon>
        <taxon>Hyaloscypha variabilis</taxon>
    </lineage>
</organism>
<gene>
    <name evidence="3" type="ORF">L207DRAFT_509575</name>
</gene>
<dbReference type="InterPro" id="IPR039207">
    <property type="entry name" value="MMTAG2-like"/>
</dbReference>
<feature type="region of interest" description="Disordered" evidence="1">
    <location>
        <begin position="147"/>
        <end position="287"/>
    </location>
</feature>
<dbReference type="InterPro" id="IPR019315">
    <property type="entry name" value="MMTA2_N"/>
</dbReference>
<evidence type="ECO:0000256" key="1">
    <source>
        <dbReference type="SAM" id="MobiDB-lite"/>
    </source>
</evidence>
<dbReference type="AlphaFoldDB" id="A0A2J6RWV3"/>
<sequence>MDLLSSIRKEGSRGGVNFSWDDVQTSQHRENYLGHSLMAPVGRWQKGKDLSWYAKADDKDLKDGETAEEKKARERKEEIRKIKEAEEDALARALGLPVADRNVSGSNAITVGEVNRVVKEAGVGEDDGVEDIGKGKGFGDFVGKIAAGEALEDTKDPEKGGLIRNGRERDRKKAEDRTRSRSRERRHRRHRDRSRSGERRRHRSRSGDRHRHRRGREDREERRASSRSGERKDRRYRSRSPDRHRGRTDHGVDRGVRGGYSDRPRRSRSPDVRDRRERRERDPERHR</sequence>
<name>A0A2J6RWV3_HYAVF</name>
<feature type="compositionally biased region" description="Basic and acidic residues" evidence="1">
    <location>
        <begin position="152"/>
        <end position="181"/>
    </location>
</feature>
<feature type="region of interest" description="Disordered" evidence="1">
    <location>
        <begin position="1"/>
        <end position="20"/>
    </location>
</feature>
<feature type="compositionally biased region" description="Basic and acidic residues" evidence="1">
    <location>
        <begin position="215"/>
        <end position="287"/>
    </location>
</feature>
<dbReference type="PANTHER" id="PTHR14580">
    <property type="entry name" value="MULTIPLE MYELOMA TUMOR-ASSOCIATED PROTEIN 2 FAMILY MEMBER"/>
    <property type="match status" value="1"/>
</dbReference>
<feature type="compositionally biased region" description="Basic residues" evidence="1">
    <location>
        <begin position="182"/>
        <end position="214"/>
    </location>
</feature>
<reference evidence="3 4" key="1">
    <citation type="submission" date="2016-04" db="EMBL/GenBank/DDBJ databases">
        <title>A degradative enzymes factory behind the ericoid mycorrhizal symbiosis.</title>
        <authorList>
            <consortium name="DOE Joint Genome Institute"/>
            <person name="Martino E."/>
            <person name="Morin E."/>
            <person name="Grelet G."/>
            <person name="Kuo A."/>
            <person name="Kohler A."/>
            <person name="Daghino S."/>
            <person name="Barry K."/>
            <person name="Choi C."/>
            <person name="Cichocki N."/>
            <person name="Clum A."/>
            <person name="Copeland A."/>
            <person name="Hainaut M."/>
            <person name="Haridas S."/>
            <person name="Labutti K."/>
            <person name="Lindquist E."/>
            <person name="Lipzen A."/>
            <person name="Khouja H.-R."/>
            <person name="Murat C."/>
            <person name="Ohm R."/>
            <person name="Olson A."/>
            <person name="Spatafora J."/>
            <person name="Veneault-Fourrey C."/>
            <person name="Henrissat B."/>
            <person name="Grigoriev I."/>
            <person name="Martin F."/>
            <person name="Perotto S."/>
        </authorList>
    </citation>
    <scope>NUCLEOTIDE SEQUENCE [LARGE SCALE GENOMIC DNA]</scope>
    <source>
        <strain evidence="3 4">F</strain>
    </source>
</reference>
<proteinExistence type="predicted"/>
<dbReference type="PANTHER" id="PTHR14580:SF0">
    <property type="entry name" value="MULTIPLE MYELOMA TUMOR-ASSOCIATED PROTEIN 2"/>
    <property type="match status" value="1"/>
</dbReference>
<keyword evidence="4" id="KW-1185">Reference proteome</keyword>
<dbReference type="Pfam" id="PF10159">
    <property type="entry name" value="MMtag"/>
    <property type="match status" value="1"/>
</dbReference>
<evidence type="ECO:0000313" key="4">
    <source>
        <dbReference type="Proteomes" id="UP000235786"/>
    </source>
</evidence>
<dbReference type="Proteomes" id="UP000235786">
    <property type="component" value="Unassembled WGS sequence"/>
</dbReference>